<protein>
    <submittedName>
        <fullName evidence="2">Uncharacterized protein</fullName>
    </submittedName>
</protein>
<feature type="region of interest" description="Disordered" evidence="1">
    <location>
        <begin position="1"/>
        <end position="22"/>
    </location>
</feature>
<name>A0A0E0E7L4_9ORYZ</name>
<keyword evidence="3" id="KW-1185">Reference proteome</keyword>
<evidence type="ECO:0000313" key="2">
    <source>
        <dbReference type="EnsemblPlants" id="OMERI07G02250.1"/>
    </source>
</evidence>
<reference evidence="2" key="2">
    <citation type="submission" date="2018-05" db="EMBL/GenBank/DDBJ databases">
        <title>OmerRS3 (Oryza meridionalis Reference Sequence Version 3).</title>
        <authorList>
            <person name="Zhang J."/>
            <person name="Kudrna D."/>
            <person name="Lee S."/>
            <person name="Talag J."/>
            <person name="Welchert J."/>
            <person name="Wing R.A."/>
        </authorList>
    </citation>
    <scope>NUCLEOTIDE SEQUENCE [LARGE SCALE GENOMIC DNA]</scope>
    <source>
        <strain evidence="2">cv. OR44</strain>
    </source>
</reference>
<dbReference type="AlphaFoldDB" id="A0A0E0E7L4"/>
<proteinExistence type="predicted"/>
<dbReference type="HOGENOM" id="CLU_1211447_0_0_1"/>
<sequence length="229" mass="24773">MRYKSLAEVGRKKKRSTSSKTGTVAAAAAAVPVHMFDDSSRAAAAFCILSSVSMGWACKVGRKKKRSTSSKTGTVAAAAAAVPLTRGRRFCKIQNLTNRRRGRRRRRLVWREEARPATGDQLGVVRRGHRWTRLAWRGDAQPAARRPARRDEAWPAVTEAGTVRGVAAGGCGADYGARRLAGGGHRCSGPICRQRLDSGRASRRQHGFAGDERRVKTQPGLGRAGNDDA</sequence>
<organism evidence="2">
    <name type="scientific">Oryza meridionalis</name>
    <dbReference type="NCBI Taxonomy" id="40149"/>
    <lineage>
        <taxon>Eukaryota</taxon>
        <taxon>Viridiplantae</taxon>
        <taxon>Streptophyta</taxon>
        <taxon>Embryophyta</taxon>
        <taxon>Tracheophyta</taxon>
        <taxon>Spermatophyta</taxon>
        <taxon>Magnoliopsida</taxon>
        <taxon>Liliopsida</taxon>
        <taxon>Poales</taxon>
        <taxon>Poaceae</taxon>
        <taxon>BOP clade</taxon>
        <taxon>Oryzoideae</taxon>
        <taxon>Oryzeae</taxon>
        <taxon>Oryzinae</taxon>
        <taxon>Oryza</taxon>
    </lineage>
</organism>
<dbReference type="Gramene" id="OMERI07G02250.1">
    <property type="protein sequence ID" value="OMERI07G02250.1"/>
    <property type="gene ID" value="OMERI07G02250"/>
</dbReference>
<evidence type="ECO:0000313" key="3">
    <source>
        <dbReference type="Proteomes" id="UP000008021"/>
    </source>
</evidence>
<dbReference type="Proteomes" id="UP000008021">
    <property type="component" value="Chromosome 7"/>
</dbReference>
<reference evidence="2" key="1">
    <citation type="submission" date="2015-04" db="UniProtKB">
        <authorList>
            <consortium name="EnsemblPlants"/>
        </authorList>
    </citation>
    <scope>IDENTIFICATION</scope>
</reference>
<dbReference type="EnsemblPlants" id="OMERI07G02250.1">
    <property type="protein sequence ID" value="OMERI07G02250.1"/>
    <property type="gene ID" value="OMERI07G02250"/>
</dbReference>
<evidence type="ECO:0000256" key="1">
    <source>
        <dbReference type="SAM" id="MobiDB-lite"/>
    </source>
</evidence>
<feature type="region of interest" description="Disordered" evidence="1">
    <location>
        <begin position="197"/>
        <end position="229"/>
    </location>
</feature>
<accession>A0A0E0E7L4</accession>